<dbReference type="RefSeq" id="XP_013088051.2">
    <property type="nucleotide sequence ID" value="XM_013232597.2"/>
</dbReference>
<dbReference type="STRING" id="6526.A0A2C9JXS2"/>
<dbReference type="AlphaFoldDB" id="A0A2C9JXS2"/>
<evidence type="ECO:0000256" key="4">
    <source>
        <dbReference type="ARBA" id="ARBA00023242"/>
    </source>
</evidence>
<dbReference type="InterPro" id="IPR000421">
    <property type="entry name" value="FA58C"/>
</dbReference>
<dbReference type="GO" id="GO:0005634">
    <property type="term" value="C:nucleus"/>
    <property type="evidence" value="ECO:0007669"/>
    <property type="project" value="UniProtKB-SubCell"/>
</dbReference>
<comment type="similarity">
    <text evidence="2">Belongs to the NR2C2AP family.</text>
</comment>
<evidence type="ECO:0000313" key="7">
    <source>
        <dbReference type="Proteomes" id="UP000076420"/>
    </source>
</evidence>
<dbReference type="Gene3D" id="2.60.120.260">
    <property type="entry name" value="Galactose-binding domain-like"/>
    <property type="match status" value="1"/>
</dbReference>
<feature type="domain" description="F5/8 type C" evidence="5">
    <location>
        <begin position="1"/>
        <end position="68"/>
    </location>
</feature>
<proteinExistence type="inferred from homology"/>
<gene>
    <name evidence="6" type="primary">106072253</name>
</gene>
<protein>
    <recommendedName>
        <fullName evidence="3">Nuclear receptor 2C2-associated protein</fullName>
    </recommendedName>
</protein>
<dbReference type="Pfam" id="PF00754">
    <property type="entry name" value="F5_F8_type_C"/>
    <property type="match status" value="1"/>
</dbReference>
<evidence type="ECO:0000256" key="2">
    <source>
        <dbReference type="ARBA" id="ARBA00009556"/>
    </source>
</evidence>
<dbReference type="OrthoDB" id="10052260at2759"/>
<dbReference type="VEuPathDB" id="VectorBase:BGLB009743"/>
<reference evidence="6" key="1">
    <citation type="submission" date="2020-05" db="UniProtKB">
        <authorList>
            <consortium name="EnsemblMetazoa"/>
        </authorList>
    </citation>
    <scope>IDENTIFICATION</scope>
    <source>
        <strain evidence="6">BB02</strain>
    </source>
</reference>
<comment type="subcellular location">
    <subcellularLocation>
        <location evidence="1">Nucleus</location>
    </subcellularLocation>
</comment>
<dbReference type="PROSITE" id="PS50022">
    <property type="entry name" value="FA58C_3"/>
    <property type="match status" value="1"/>
</dbReference>
<keyword evidence="4" id="KW-0539">Nucleus</keyword>
<evidence type="ECO:0000256" key="3">
    <source>
        <dbReference type="ARBA" id="ARBA00019956"/>
    </source>
</evidence>
<accession>A0A2C9JXS2</accession>
<sequence>MASPVDLSGSLKNKVSRIRVSSVLNKDVKQFGKQHLLDGDEETCWNSDQGSNQWVILDFSEDVQVSEIWIQFQGGFVGKVCSLEKQDSSLNTFVNVYTFYPSDSGQTQIFKLPEPVKMSTLKITFEQSTDLFGRITVYNLDIIGRSS</sequence>
<dbReference type="Proteomes" id="UP000076420">
    <property type="component" value="Unassembled WGS sequence"/>
</dbReference>
<evidence type="ECO:0000313" key="6">
    <source>
        <dbReference type="EnsemblMetazoa" id="BGLB009743-PB"/>
    </source>
</evidence>
<dbReference type="FunFam" id="2.60.120.260:FF:000070">
    <property type="entry name" value="Nuclear receptor 2C2-associated protein"/>
    <property type="match status" value="1"/>
</dbReference>
<dbReference type="InterPro" id="IPR008979">
    <property type="entry name" value="Galactose-bd-like_sf"/>
</dbReference>
<dbReference type="SUPFAM" id="SSF49785">
    <property type="entry name" value="Galactose-binding domain-like"/>
    <property type="match status" value="1"/>
</dbReference>
<organism evidence="6 7">
    <name type="scientific">Biomphalaria glabrata</name>
    <name type="common">Bloodfluke planorb</name>
    <name type="synonym">Freshwater snail</name>
    <dbReference type="NCBI Taxonomy" id="6526"/>
    <lineage>
        <taxon>Eukaryota</taxon>
        <taxon>Metazoa</taxon>
        <taxon>Spiralia</taxon>
        <taxon>Lophotrochozoa</taxon>
        <taxon>Mollusca</taxon>
        <taxon>Gastropoda</taxon>
        <taxon>Heterobranchia</taxon>
        <taxon>Euthyneura</taxon>
        <taxon>Panpulmonata</taxon>
        <taxon>Hygrophila</taxon>
        <taxon>Lymnaeoidea</taxon>
        <taxon>Planorbidae</taxon>
        <taxon>Biomphalaria</taxon>
    </lineage>
</organism>
<dbReference type="VEuPathDB" id="VectorBase:BGLAX_042269"/>
<evidence type="ECO:0000256" key="1">
    <source>
        <dbReference type="ARBA" id="ARBA00004123"/>
    </source>
</evidence>
<name>A0A2C9JXS2_BIOGL</name>
<evidence type="ECO:0000259" key="5">
    <source>
        <dbReference type="PROSITE" id="PS50022"/>
    </source>
</evidence>
<dbReference type="EnsemblMetazoa" id="BGLB009743-RB">
    <property type="protein sequence ID" value="BGLB009743-PB"/>
    <property type="gene ID" value="BGLB009743"/>
</dbReference>
<dbReference type="KEGG" id="bgt:106072253"/>